<accession>A0A4S4A149</accession>
<dbReference type="RefSeq" id="WP_136402613.1">
    <property type="nucleotide sequence ID" value="NZ_SSNZ01000002.1"/>
</dbReference>
<dbReference type="GO" id="GO:0004180">
    <property type="term" value="F:carboxypeptidase activity"/>
    <property type="evidence" value="ECO:0007669"/>
    <property type="project" value="UniProtKB-KW"/>
</dbReference>
<feature type="chain" id="PRO_5020408235" evidence="1">
    <location>
        <begin position="19"/>
        <end position="256"/>
    </location>
</feature>
<evidence type="ECO:0000313" key="3">
    <source>
        <dbReference type="Proteomes" id="UP000307507"/>
    </source>
</evidence>
<keyword evidence="2" id="KW-0645">Protease</keyword>
<name>A0A4S4A149_9FLAO</name>
<evidence type="ECO:0000313" key="2">
    <source>
        <dbReference type="EMBL" id="THF51629.1"/>
    </source>
</evidence>
<comment type="caution">
    <text evidence="2">The sequence shown here is derived from an EMBL/GenBank/DDBJ whole genome shotgun (WGS) entry which is preliminary data.</text>
</comment>
<gene>
    <name evidence="2" type="ORF">E6C50_07645</name>
</gene>
<dbReference type="SUPFAM" id="SSF49464">
    <property type="entry name" value="Carboxypeptidase regulatory domain-like"/>
    <property type="match status" value="1"/>
</dbReference>
<dbReference type="EMBL" id="SSNZ01000002">
    <property type="protein sequence ID" value="THF51629.1"/>
    <property type="molecule type" value="Genomic_DNA"/>
</dbReference>
<dbReference type="OrthoDB" id="1467339at2"/>
<proteinExistence type="predicted"/>
<organism evidence="2 3">
    <name type="scientific">Flavobacterium supellecticarium</name>
    <dbReference type="NCBI Taxonomy" id="2565924"/>
    <lineage>
        <taxon>Bacteria</taxon>
        <taxon>Pseudomonadati</taxon>
        <taxon>Bacteroidota</taxon>
        <taxon>Flavobacteriia</taxon>
        <taxon>Flavobacteriales</taxon>
        <taxon>Flavobacteriaceae</taxon>
        <taxon>Flavobacterium</taxon>
    </lineage>
</organism>
<dbReference type="Proteomes" id="UP000307507">
    <property type="component" value="Unassembled WGS sequence"/>
</dbReference>
<dbReference type="AlphaFoldDB" id="A0A4S4A149"/>
<keyword evidence="2" id="KW-0121">Carboxypeptidase</keyword>
<reference evidence="2 3" key="1">
    <citation type="submission" date="2019-04" db="EMBL/GenBank/DDBJ databases">
        <title>Flavobacterium sp. nov. isolated from construction timber.</title>
        <authorList>
            <person name="Lin S.-Y."/>
            <person name="Chang C.-T."/>
            <person name="Young C.-C."/>
        </authorList>
    </citation>
    <scope>NUCLEOTIDE SEQUENCE [LARGE SCALE GENOMIC DNA]</scope>
    <source>
        <strain evidence="2 3">CC-CTC003</strain>
    </source>
</reference>
<keyword evidence="1" id="KW-0732">Signal</keyword>
<dbReference type="Pfam" id="PF13715">
    <property type="entry name" value="CarbopepD_reg_2"/>
    <property type="match status" value="1"/>
</dbReference>
<sequence length="256" mass="29076">MRFFAVFLFTLLTFASYAQETETPSTVSGIVVNATTLLPKSNVNIVNINTVKGTTSSGHGEFTIEAKVNDTLHFSFIGFESIKIRVTNDWIKNKNTKIRLTEKAYALEEVVINKYQLTGYLEVDTKILPLNENFRYPISGLPYGYEAGDHSPNKINRVLGSLFNPADLLYNFFGKKPKEMSKLKEIKKDDVVKNLLASKFDKETLASLLGIDPKEINEILQRCNYSETFIKTANDLQIMEAISSCYEDYKILKRQK</sequence>
<protein>
    <submittedName>
        <fullName evidence="2">Carboxypeptidase-like regulatory domain-containing protein</fullName>
    </submittedName>
</protein>
<dbReference type="InterPro" id="IPR008969">
    <property type="entry name" value="CarboxyPept-like_regulatory"/>
</dbReference>
<keyword evidence="2" id="KW-0378">Hydrolase</keyword>
<feature type="signal peptide" evidence="1">
    <location>
        <begin position="1"/>
        <end position="18"/>
    </location>
</feature>
<evidence type="ECO:0000256" key="1">
    <source>
        <dbReference type="SAM" id="SignalP"/>
    </source>
</evidence>
<keyword evidence="3" id="KW-1185">Reference proteome</keyword>